<dbReference type="Gene3D" id="1.10.400.10">
    <property type="entry name" value="GI Alpha 1, domain 2-like"/>
    <property type="match status" value="1"/>
</dbReference>
<sequence length="310" mass="35464">MGASASASRRGLANSLFKPDREYKILVLGCMGSGKSTLCRHLVRIARGIPPILPYYQHTLQNNVLELYKAIAELADRMGIGVELYEAMTGLQQLIASPLYNEILNRNRRPELPPNHAFFVANAERILRRDYMPTESDLLYMYAMTVGLDQQTVRMHSAIFELYELPGHHVFRRKWTSFLNYTTTVIFCVDLSELCMGAFYSGHLKDKTLSIFKDLLNNELLRKSSFILLFNKKDLFDEWSPGYNFEQLAPQMRSGQEALSFYRNLFLHLSPVKKIYNHVVSLIKSTNLGGTVVDSLTTIIRSNKENVQPL</sequence>
<dbReference type="FunFam" id="3.40.50.300:FF:000692">
    <property type="entry name" value="Guanine nucleotide-binding protein subunit alpha"/>
    <property type="match status" value="1"/>
</dbReference>
<comment type="subunit">
    <text evidence="1">G proteins are composed of 3 units; alpha, beta and gamma. The alpha chain contains the guanine nucleotide binding site.</text>
</comment>
<dbReference type="GO" id="GO:0005525">
    <property type="term" value="F:GTP binding"/>
    <property type="evidence" value="ECO:0007669"/>
    <property type="project" value="UniProtKB-KW"/>
</dbReference>
<evidence type="ECO:0000256" key="7">
    <source>
        <dbReference type="ARBA" id="ARBA00023224"/>
    </source>
</evidence>
<keyword evidence="8" id="KW-0449">Lipoprotein</keyword>
<feature type="binding site" evidence="10">
    <location>
        <position position="36"/>
    </location>
    <ligand>
        <name>Mg(2+)</name>
        <dbReference type="ChEBI" id="CHEBI:18420"/>
    </ligand>
</feature>
<keyword evidence="3 10" id="KW-0479">Metal-binding</keyword>
<dbReference type="GO" id="GO:0031683">
    <property type="term" value="F:G-protein beta/gamma-subunit complex binding"/>
    <property type="evidence" value="ECO:0007669"/>
    <property type="project" value="InterPro"/>
</dbReference>
<evidence type="ECO:0000256" key="3">
    <source>
        <dbReference type="ARBA" id="ARBA00022723"/>
    </source>
</evidence>
<accession>A0AAF3J9W7</accession>
<dbReference type="GO" id="GO:0005737">
    <property type="term" value="C:cytoplasm"/>
    <property type="evidence" value="ECO:0007669"/>
    <property type="project" value="TreeGrafter"/>
</dbReference>
<evidence type="ECO:0000256" key="9">
    <source>
        <dbReference type="PIRSR" id="PIRSR601019-1"/>
    </source>
</evidence>
<dbReference type="Gene3D" id="3.40.50.300">
    <property type="entry name" value="P-loop containing nucleotide triphosphate hydrolases"/>
    <property type="match status" value="1"/>
</dbReference>
<dbReference type="AlphaFoldDB" id="A0AAF3J9W7"/>
<reference evidence="12" key="1">
    <citation type="submission" date="2024-02" db="UniProtKB">
        <authorList>
            <consortium name="WormBaseParasite"/>
        </authorList>
    </citation>
    <scope>IDENTIFICATION</scope>
</reference>
<dbReference type="Proteomes" id="UP000887575">
    <property type="component" value="Unassembled WGS sequence"/>
</dbReference>
<organism evidence="11 12">
    <name type="scientific">Mesorhabditis belari</name>
    <dbReference type="NCBI Taxonomy" id="2138241"/>
    <lineage>
        <taxon>Eukaryota</taxon>
        <taxon>Metazoa</taxon>
        <taxon>Ecdysozoa</taxon>
        <taxon>Nematoda</taxon>
        <taxon>Chromadorea</taxon>
        <taxon>Rhabditida</taxon>
        <taxon>Rhabditina</taxon>
        <taxon>Rhabditomorpha</taxon>
        <taxon>Rhabditoidea</taxon>
        <taxon>Rhabditidae</taxon>
        <taxon>Mesorhabditinae</taxon>
        <taxon>Mesorhabditis</taxon>
    </lineage>
</organism>
<evidence type="ECO:0000256" key="1">
    <source>
        <dbReference type="ARBA" id="ARBA00011356"/>
    </source>
</evidence>
<proteinExistence type="predicted"/>
<evidence type="ECO:0000313" key="12">
    <source>
        <dbReference type="WBParaSite" id="MBELARI_LOCUS5481"/>
    </source>
</evidence>
<evidence type="ECO:0000313" key="11">
    <source>
        <dbReference type="Proteomes" id="UP000887575"/>
    </source>
</evidence>
<keyword evidence="7" id="KW-0807">Transducer</keyword>
<dbReference type="GO" id="GO:0046872">
    <property type="term" value="F:metal ion binding"/>
    <property type="evidence" value="ECO:0007669"/>
    <property type="project" value="UniProtKB-KW"/>
</dbReference>
<dbReference type="SMART" id="SM00275">
    <property type="entry name" value="G_alpha"/>
    <property type="match status" value="1"/>
</dbReference>
<dbReference type="PRINTS" id="PR00318">
    <property type="entry name" value="GPROTEINA"/>
</dbReference>
<dbReference type="InterPro" id="IPR011025">
    <property type="entry name" value="GproteinA_insert"/>
</dbReference>
<dbReference type="GO" id="GO:0001664">
    <property type="term" value="F:G protein-coupled receptor binding"/>
    <property type="evidence" value="ECO:0007669"/>
    <property type="project" value="TreeGrafter"/>
</dbReference>
<evidence type="ECO:0000256" key="5">
    <source>
        <dbReference type="ARBA" id="ARBA00023134"/>
    </source>
</evidence>
<dbReference type="GO" id="GO:0007188">
    <property type="term" value="P:adenylate cyclase-modulating G protein-coupled receptor signaling pathway"/>
    <property type="evidence" value="ECO:0007669"/>
    <property type="project" value="TreeGrafter"/>
</dbReference>
<keyword evidence="4 9" id="KW-0547">Nucleotide-binding</keyword>
<keyword evidence="11" id="KW-1185">Reference proteome</keyword>
<dbReference type="PROSITE" id="PS51882">
    <property type="entry name" value="G_ALPHA"/>
    <property type="match status" value="1"/>
</dbReference>
<dbReference type="PANTHER" id="PTHR10218">
    <property type="entry name" value="GTP-BINDING PROTEIN ALPHA SUBUNIT"/>
    <property type="match status" value="1"/>
</dbReference>
<feature type="binding site" evidence="10">
    <location>
        <position position="145"/>
    </location>
    <ligand>
        <name>Mg(2+)</name>
        <dbReference type="ChEBI" id="CHEBI:18420"/>
    </ligand>
</feature>
<name>A0AAF3J9W7_9BILA</name>
<dbReference type="GO" id="GO:0005834">
    <property type="term" value="C:heterotrimeric G-protein complex"/>
    <property type="evidence" value="ECO:0007669"/>
    <property type="project" value="TreeGrafter"/>
</dbReference>
<keyword evidence="5 9" id="KW-0342">GTP-binding</keyword>
<dbReference type="InterPro" id="IPR027417">
    <property type="entry name" value="P-loop_NTPase"/>
</dbReference>
<evidence type="ECO:0000256" key="8">
    <source>
        <dbReference type="ARBA" id="ARBA00023288"/>
    </source>
</evidence>
<evidence type="ECO:0000256" key="10">
    <source>
        <dbReference type="PIRSR" id="PIRSR601019-2"/>
    </source>
</evidence>
<dbReference type="GO" id="GO:0003924">
    <property type="term" value="F:GTPase activity"/>
    <property type="evidence" value="ECO:0007669"/>
    <property type="project" value="InterPro"/>
</dbReference>
<feature type="binding site" evidence="9">
    <location>
        <begin position="231"/>
        <end position="234"/>
    </location>
    <ligand>
        <name>GTP</name>
        <dbReference type="ChEBI" id="CHEBI:37565"/>
    </ligand>
</feature>
<protein>
    <submittedName>
        <fullName evidence="12">Uncharacterized protein</fullName>
    </submittedName>
</protein>
<dbReference type="SUPFAM" id="SSF47895">
    <property type="entry name" value="Transducin (alpha subunit), insertion domain"/>
    <property type="match status" value="1"/>
</dbReference>
<keyword evidence="6" id="KW-0564">Palmitate</keyword>
<dbReference type="Pfam" id="PF00503">
    <property type="entry name" value="G-alpha"/>
    <property type="match status" value="1"/>
</dbReference>
<dbReference type="WBParaSite" id="MBELARI_LOCUS5481">
    <property type="protein sequence ID" value="MBELARI_LOCUS5481"/>
    <property type="gene ID" value="MBELARI_LOCUS5481"/>
</dbReference>
<keyword evidence="2" id="KW-0519">Myristate</keyword>
<evidence type="ECO:0000256" key="6">
    <source>
        <dbReference type="ARBA" id="ARBA00023139"/>
    </source>
</evidence>
<evidence type="ECO:0000256" key="4">
    <source>
        <dbReference type="ARBA" id="ARBA00022741"/>
    </source>
</evidence>
<dbReference type="PANTHER" id="PTHR10218:SF116">
    <property type="entry name" value="G PROTEIN, ALPHA SUBUNIT"/>
    <property type="match status" value="1"/>
</dbReference>
<dbReference type="InterPro" id="IPR001019">
    <property type="entry name" value="Gprotein_alpha_su"/>
</dbReference>
<feature type="binding site" evidence="9">
    <location>
        <begin position="139"/>
        <end position="145"/>
    </location>
    <ligand>
        <name>GTP</name>
        <dbReference type="ChEBI" id="CHEBI:37565"/>
    </ligand>
</feature>
<keyword evidence="10" id="KW-0460">Magnesium</keyword>
<evidence type="ECO:0000256" key="2">
    <source>
        <dbReference type="ARBA" id="ARBA00022707"/>
    </source>
</evidence>
<dbReference type="SUPFAM" id="SSF52540">
    <property type="entry name" value="P-loop containing nucleoside triphosphate hydrolases"/>
    <property type="match status" value="1"/>
</dbReference>